<feature type="region of interest" description="Disordered" evidence="1">
    <location>
        <begin position="306"/>
        <end position="333"/>
    </location>
</feature>
<evidence type="ECO:0000313" key="3">
    <source>
        <dbReference type="EMBL" id="KAL1638776.1"/>
    </source>
</evidence>
<feature type="compositionally biased region" description="Low complexity" evidence="1">
    <location>
        <begin position="313"/>
        <end position="333"/>
    </location>
</feature>
<dbReference type="Proteomes" id="UP001521184">
    <property type="component" value="Unassembled WGS sequence"/>
</dbReference>
<feature type="region of interest" description="Disordered" evidence="1">
    <location>
        <begin position="484"/>
        <end position="511"/>
    </location>
</feature>
<gene>
    <name evidence="3" type="ORF">SLS58_008590</name>
</gene>
<evidence type="ECO:0000256" key="2">
    <source>
        <dbReference type="SAM" id="SignalP"/>
    </source>
</evidence>
<evidence type="ECO:0008006" key="5">
    <source>
        <dbReference type="Google" id="ProtNLM"/>
    </source>
</evidence>
<comment type="caution">
    <text evidence="3">The sequence shown here is derived from an EMBL/GenBank/DDBJ whole genome shotgun (WGS) entry which is preliminary data.</text>
</comment>
<evidence type="ECO:0000313" key="4">
    <source>
        <dbReference type="Proteomes" id="UP001521184"/>
    </source>
</evidence>
<feature type="region of interest" description="Disordered" evidence="1">
    <location>
        <begin position="98"/>
        <end position="163"/>
    </location>
</feature>
<keyword evidence="4" id="KW-1185">Reference proteome</keyword>
<reference evidence="3 4" key="1">
    <citation type="journal article" date="2023" name="Plant Dis.">
        <title>First Report of Diplodia intermedia Causing Canker and Dieback Diseases on Apple Trees in Canada.</title>
        <authorList>
            <person name="Ellouze W."/>
            <person name="Ilyukhin E."/>
            <person name="Sulman M."/>
            <person name="Ali S."/>
        </authorList>
    </citation>
    <scope>NUCLEOTIDE SEQUENCE [LARGE SCALE GENOMIC DNA]</scope>
    <source>
        <strain evidence="3 4">M45-28</strain>
    </source>
</reference>
<proteinExistence type="predicted"/>
<accession>A0ABR3TH67</accession>
<dbReference type="EMBL" id="JAKEKT020000074">
    <property type="protein sequence ID" value="KAL1638776.1"/>
    <property type="molecule type" value="Genomic_DNA"/>
</dbReference>
<feature type="chain" id="PRO_5046027820" description="C-type lectin domain-containing protein" evidence="2">
    <location>
        <begin position="18"/>
        <end position="511"/>
    </location>
</feature>
<feature type="signal peptide" evidence="2">
    <location>
        <begin position="1"/>
        <end position="17"/>
    </location>
</feature>
<keyword evidence="2" id="KW-0732">Signal</keyword>
<protein>
    <recommendedName>
        <fullName evidence="5">C-type lectin domain-containing protein</fullName>
    </recommendedName>
</protein>
<sequence>MIFKPALAVLAASAAYAAPVLPPCDSEWGLDSSMPTETPTTSTLERFLQPHNAVELTPATLSLHGLPTQGPLPYKSSGPLPTAAISKIRKAGHQETRPLLPPMLSVPATSTETRPMLPPMLTIPPSETRPMLPPTLTPAPSGSETRPTLPPVLSTKSSAAGGAPQATCGSGLFQERFKDSNHTLVALDREAAAEVMRQLQYRNIAGIVDPSHAVFPDGGNTRAGSIWITMDAKDAGGKPWARVEVTSPREDLPALPRDGKLTSAEMAALQSLVEVCGGTSGGRDASGRIVGADGRTWELFAEQRDVPAPPPAVETQTTTTTETKTQETTTAETTPETTLKATRTVGEATPPVTARTWSWVPKPTGELDMTFTPPVRGLPLPKPHLYREAERVCRDEGANVLLPGGGKFVHEQQAMDRQMMDSIFYRLILVNQGTEPYVVKQPECKKAFWKIIDECANANGMFGGWRKEQPDLMFIIQDANSRPKDRYRQPKNIYSPVEKEDDDEGLWLGDH</sequence>
<organism evidence="3 4">
    <name type="scientific">Diplodia intermedia</name>
    <dbReference type="NCBI Taxonomy" id="856260"/>
    <lineage>
        <taxon>Eukaryota</taxon>
        <taxon>Fungi</taxon>
        <taxon>Dikarya</taxon>
        <taxon>Ascomycota</taxon>
        <taxon>Pezizomycotina</taxon>
        <taxon>Dothideomycetes</taxon>
        <taxon>Dothideomycetes incertae sedis</taxon>
        <taxon>Botryosphaeriales</taxon>
        <taxon>Botryosphaeriaceae</taxon>
        <taxon>Diplodia</taxon>
    </lineage>
</organism>
<evidence type="ECO:0000256" key="1">
    <source>
        <dbReference type="SAM" id="MobiDB-lite"/>
    </source>
</evidence>
<name>A0ABR3TH67_9PEZI</name>